<gene>
    <name evidence="1" type="ORF">K488DRAFT_87706</name>
</gene>
<proteinExistence type="predicted"/>
<evidence type="ECO:0000313" key="2">
    <source>
        <dbReference type="Proteomes" id="UP000814128"/>
    </source>
</evidence>
<organism evidence="1 2">
    <name type="scientific">Vararia minispora EC-137</name>
    <dbReference type="NCBI Taxonomy" id="1314806"/>
    <lineage>
        <taxon>Eukaryota</taxon>
        <taxon>Fungi</taxon>
        <taxon>Dikarya</taxon>
        <taxon>Basidiomycota</taxon>
        <taxon>Agaricomycotina</taxon>
        <taxon>Agaricomycetes</taxon>
        <taxon>Russulales</taxon>
        <taxon>Lachnocladiaceae</taxon>
        <taxon>Vararia</taxon>
    </lineage>
</organism>
<reference evidence="1" key="2">
    <citation type="journal article" date="2022" name="New Phytol.">
        <title>Evolutionary transition to the ectomycorrhizal habit in the genomes of a hyperdiverse lineage of mushroom-forming fungi.</title>
        <authorList>
            <person name="Looney B."/>
            <person name="Miyauchi S."/>
            <person name="Morin E."/>
            <person name="Drula E."/>
            <person name="Courty P.E."/>
            <person name="Kohler A."/>
            <person name="Kuo A."/>
            <person name="LaButti K."/>
            <person name="Pangilinan J."/>
            <person name="Lipzen A."/>
            <person name="Riley R."/>
            <person name="Andreopoulos W."/>
            <person name="He G."/>
            <person name="Johnson J."/>
            <person name="Nolan M."/>
            <person name="Tritt A."/>
            <person name="Barry K.W."/>
            <person name="Grigoriev I.V."/>
            <person name="Nagy L.G."/>
            <person name="Hibbett D."/>
            <person name="Henrissat B."/>
            <person name="Matheny P.B."/>
            <person name="Labbe J."/>
            <person name="Martin F.M."/>
        </authorList>
    </citation>
    <scope>NUCLEOTIDE SEQUENCE</scope>
    <source>
        <strain evidence="1">EC-137</strain>
    </source>
</reference>
<keyword evidence="2" id="KW-1185">Reference proteome</keyword>
<dbReference type="Proteomes" id="UP000814128">
    <property type="component" value="Unassembled WGS sequence"/>
</dbReference>
<sequence length="159" mass="17412">MSNAVIIYPNDPAFNLGPALRDRDTVTSLMDDLFLPSSTDGHIDDKEVAAVLKSAEVKQVCAFFNPKRTIYSWNYTMYGTNGDTGLPNEVASVVQKPGCPGFKGPVVVMKDAPVKAWKRLDTSISVKELAAAIWTYHKTGLDAAQVYGERSLVRWLGSD</sequence>
<name>A0ACB8QF96_9AGAM</name>
<comment type="caution">
    <text evidence="1">The sequence shown here is derived from an EMBL/GenBank/DDBJ whole genome shotgun (WGS) entry which is preliminary data.</text>
</comment>
<dbReference type="EMBL" id="MU273618">
    <property type="protein sequence ID" value="KAI0030508.1"/>
    <property type="molecule type" value="Genomic_DNA"/>
</dbReference>
<reference evidence="1" key="1">
    <citation type="submission" date="2021-02" db="EMBL/GenBank/DDBJ databases">
        <authorList>
            <consortium name="DOE Joint Genome Institute"/>
            <person name="Ahrendt S."/>
            <person name="Looney B.P."/>
            <person name="Miyauchi S."/>
            <person name="Morin E."/>
            <person name="Drula E."/>
            <person name="Courty P.E."/>
            <person name="Chicoki N."/>
            <person name="Fauchery L."/>
            <person name="Kohler A."/>
            <person name="Kuo A."/>
            <person name="Labutti K."/>
            <person name="Pangilinan J."/>
            <person name="Lipzen A."/>
            <person name="Riley R."/>
            <person name="Andreopoulos W."/>
            <person name="He G."/>
            <person name="Johnson J."/>
            <person name="Barry K.W."/>
            <person name="Grigoriev I.V."/>
            <person name="Nagy L."/>
            <person name="Hibbett D."/>
            <person name="Henrissat B."/>
            <person name="Matheny P.B."/>
            <person name="Labbe J."/>
            <person name="Martin F."/>
        </authorList>
    </citation>
    <scope>NUCLEOTIDE SEQUENCE</scope>
    <source>
        <strain evidence="1">EC-137</strain>
    </source>
</reference>
<accession>A0ACB8QF96</accession>
<evidence type="ECO:0000313" key="1">
    <source>
        <dbReference type="EMBL" id="KAI0030508.1"/>
    </source>
</evidence>
<protein>
    <submittedName>
        <fullName evidence="1">Uncharacterized protein</fullName>
    </submittedName>
</protein>